<name>A0ABT6FR66_9FLAO</name>
<gene>
    <name evidence="2" type="ORF">OSR52_07605</name>
</gene>
<dbReference type="Gene3D" id="1.20.1600.10">
    <property type="entry name" value="Outer membrane efflux proteins (OEP)"/>
    <property type="match status" value="1"/>
</dbReference>
<dbReference type="SUPFAM" id="SSF56954">
    <property type="entry name" value="Outer membrane efflux proteins (OEP)"/>
    <property type="match status" value="1"/>
</dbReference>
<accession>A0ABT6FR66</accession>
<comment type="similarity">
    <text evidence="1">Belongs to the outer membrane factor (OMF) (TC 1.B.17) family.</text>
</comment>
<protein>
    <submittedName>
        <fullName evidence="2">TolC family protein</fullName>
    </submittedName>
</protein>
<organism evidence="2 3">
    <name type="scientific">Galbibacter pacificus</name>
    <dbReference type="NCBI Taxonomy" id="2996052"/>
    <lineage>
        <taxon>Bacteria</taxon>
        <taxon>Pseudomonadati</taxon>
        <taxon>Bacteroidota</taxon>
        <taxon>Flavobacteriia</taxon>
        <taxon>Flavobacteriales</taxon>
        <taxon>Flavobacteriaceae</taxon>
        <taxon>Galbibacter</taxon>
    </lineage>
</organism>
<keyword evidence="3" id="KW-1185">Reference proteome</keyword>
<evidence type="ECO:0000313" key="3">
    <source>
        <dbReference type="Proteomes" id="UP001153642"/>
    </source>
</evidence>
<sequence length="406" mass="46421">MKNLITSFIFIMVGFLVNAQTLNDYIDIALNNNPQIKAYNLKYNIAEEKTNESATLSNTEFGAGYFVSEPETRTGPQRFKLSTKQMLPWFGTITARENYANSLAESVYADIAVAKRKLSLSVAQSYYNLYALKTKQTVLQEQIELLKHYKQIALTGVEVGKTSAVKVLQLQIRENELEEQQKIFEQDFLGEQSRFNSLLNQPKEHQITIVEKLLIPTEAEEINIDSLYVHPELLKYDAMYASVTEAELLNQKSSGPNLGVGLDYINVAERTDMDMPDNGKDIVMPMVSVSIPIFNKSIRSKTIQNKLQQEQLLAEKNTKTNELESYLEIALKKRKAARISHETQIKNLNQAKNAEEILIKNYETETMNFNDLLDILELQLNFQLNKIEAEKNYYVQSATINYLTNK</sequence>
<comment type="caution">
    <text evidence="2">The sequence shown here is derived from an EMBL/GenBank/DDBJ whole genome shotgun (WGS) entry which is preliminary data.</text>
</comment>
<evidence type="ECO:0000256" key="1">
    <source>
        <dbReference type="ARBA" id="ARBA00007613"/>
    </source>
</evidence>
<dbReference type="Pfam" id="PF02321">
    <property type="entry name" value="OEP"/>
    <property type="match status" value="1"/>
</dbReference>
<dbReference type="PANTHER" id="PTHR30203">
    <property type="entry name" value="OUTER MEMBRANE CATION EFFLUX PROTEIN"/>
    <property type="match status" value="1"/>
</dbReference>
<dbReference type="Proteomes" id="UP001153642">
    <property type="component" value="Unassembled WGS sequence"/>
</dbReference>
<proteinExistence type="inferred from homology"/>
<reference evidence="2" key="1">
    <citation type="submission" date="2022-11" db="EMBL/GenBank/DDBJ databases">
        <title>High-quality draft genome sequence of Galbibacter sp. strain CMA-7.</title>
        <authorList>
            <person name="Wei L."/>
            <person name="Dong C."/>
            <person name="Shao Z."/>
        </authorList>
    </citation>
    <scope>NUCLEOTIDE SEQUENCE</scope>
    <source>
        <strain evidence="2">CMA-7</strain>
    </source>
</reference>
<dbReference type="InterPro" id="IPR003423">
    <property type="entry name" value="OMP_efflux"/>
</dbReference>
<dbReference type="EMBL" id="JAPMUA010000002">
    <property type="protein sequence ID" value="MDG3585731.1"/>
    <property type="molecule type" value="Genomic_DNA"/>
</dbReference>
<dbReference type="RefSeq" id="WP_277899012.1">
    <property type="nucleotide sequence ID" value="NZ_JAPMUA010000002.1"/>
</dbReference>
<dbReference type="InterPro" id="IPR010131">
    <property type="entry name" value="MdtP/NodT-like"/>
</dbReference>
<evidence type="ECO:0000313" key="2">
    <source>
        <dbReference type="EMBL" id="MDG3585731.1"/>
    </source>
</evidence>